<keyword evidence="1" id="KW-0812">Transmembrane</keyword>
<dbReference type="RefSeq" id="WP_212118571.1">
    <property type="nucleotide sequence ID" value="NZ_JAGTPX020000008.1"/>
</dbReference>
<gene>
    <name evidence="2" type="ORF">KD144_09330</name>
</gene>
<name>A0A941GBX3_NIACI</name>
<dbReference type="EMBL" id="JAGTPX010000007">
    <property type="protein sequence ID" value="MBR8669744.1"/>
    <property type="molecule type" value="Genomic_DNA"/>
</dbReference>
<dbReference type="AlphaFoldDB" id="A0A941GBX3"/>
<feature type="transmembrane region" description="Helical" evidence="1">
    <location>
        <begin position="29"/>
        <end position="52"/>
    </location>
</feature>
<proteinExistence type="predicted"/>
<evidence type="ECO:0000313" key="2">
    <source>
        <dbReference type="EMBL" id="MBR8669744.1"/>
    </source>
</evidence>
<organism evidence="2">
    <name type="scientific">Niallia circulans</name>
    <name type="common">Bacillus circulans</name>
    <dbReference type="NCBI Taxonomy" id="1397"/>
    <lineage>
        <taxon>Bacteria</taxon>
        <taxon>Bacillati</taxon>
        <taxon>Bacillota</taxon>
        <taxon>Bacilli</taxon>
        <taxon>Bacillales</taxon>
        <taxon>Bacillaceae</taxon>
        <taxon>Niallia</taxon>
    </lineage>
</organism>
<accession>A0A941GBX3</accession>
<keyword evidence="1" id="KW-1133">Transmembrane helix</keyword>
<keyword evidence="1" id="KW-0472">Membrane</keyword>
<feature type="transmembrane region" description="Helical" evidence="1">
    <location>
        <begin position="6"/>
        <end position="22"/>
    </location>
</feature>
<comment type="caution">
    <text evidence="2">The sequence shown here is derived from an EMBL/GenBank/DDBJ whole genome shotgun (WGS) entry which is preliminary data.</text>
</comment>
<protein>
    <submittedName>
        <fullName evidence="2">Uncharacterized protein</fullName>
    </submittedName>
</protein>
<feature type="transmembrane region" description="Helical" evidence="1">
    <location>
        <begin position="64"/>
        <end position="84"/>
    </location>
</feature>
<reference evidence="2" key="1">
    <citation type="submission" date="2021-04" db="EMBL/GenBank/DDBJ databases">
        <title>Genomic analysis of electroactive and textile dye degrading Bacillus circulans strain: DC10 isolated from constructed wetland-microbial fuel cells treating textile dye wastewaters.</title>
        <authorList>
            <person name="Patel D.U."/>
            <person name="Desai C.R."/>
        </authorList>
    </citation>
    <scope>NUCLEOTIDE SEQUENCE</scope>
    <source>
        <strain evidence="2">DC10</strain>
    </source>
</reference>
<evidence type="ECO:0000256" key="1">
    <source>
        <dbReference type="SAM" id="Phobius"/>
    </source>
</evidence>
<sequence>MVILFILISFLFSVPLSIFTFTKTKNKWIALLVTFCWNTVFLVGVTWIIYLLNDEVRLFGVGHTSFYILPFFIPLITWIDYFIIELTRKNNKKVDSI</sequence>